<keyword evidence="1" id="KW-0732">Signal</keyword>
<dbReference type="SUPFAM" id="SSF69318">
    <property type="entry name" value="Integrin alpha N-terminal domain"/>
    <property type="match status" value="1"/>
</dbReference>
<protein>
    <submittedName>
        <fullName evidence="2">VCBS repeat-containing protein</fullName>
    </submittedName>
</protein>
<comment type="caution">
    <text evidence="2">The sequence shown here is derived from an EMBL/GenBank/DDBJ whole genome shotgun (WGS) entry which is preliminary data.</text>
</comment>
<gene>
    <name evidence="2" type="ORF">NC595_04265</name>
</gene>
<evidence type="ECO:0000313" key="2">
    <source>
        <dbReference type="EMBL" id="MCP1373267.1"/>
    </source>
</evidence>
<accession>A0ABT1F7D0</accession>
<sequence>MHWHRFVGRGCGIFVLVALASVFGGVGVAAAASSYSPVVSFQHLPALQVATPVPGSSRITGDMNGDGESDLLWFNPGTSQFAYWLMKSTPSTTNLSHVVTRIGSRTFNVTPGYFVAAVGDFDGDGYTDLVFTSARRDLWLWRNNHSGGFSSVYMGTYPSQWQLVGAGDVNGDNRDDLLWMDPGDCEFAQWMMNGAVRIGSRLQHVACGYYPIGVGYYGPSNRLSVLWTSAANDLYIWDSQSSGWQSYKVAIDMSHVWAFGGGYMGQEIGDEDYLRDSNGQYSLAAGGDYYRSFDSQGRQTSITTGGGWDGGSIGTPGSAGYFIEGNGINATGLYVFDPTYGTLAIAGLHQNSPTYPSYCKWQIPAGWYVIGAPANHTAALPWQ</sequence>
<evidence type="ECO:0000256" key="1">
    <source>
        <dbReference type="ARBA" id="ARBA00022729"/>
    </source>
</evidence>
<proteinExistence type="predicted"/>
<dbReference type="RefSeq" id="WP_253565015.1">
    <property type="nucleotide sequence ID" value="NZ_JAMZEK010000001.1"/>
</dbReference>
<dbReference type="InterPro" id="IPR028994">
    <property type="entry name" value="Integrin_alpha_N"/>
</dbReference>
<dbReference type="Proteomes" id="UP001204615">
    <property type="component" value="Unassembled WGS sequence"/>
</dbReference>
<name>A0ABT1F7D0_9GAMM</name>
<dbReference type="Pfam" id="PF13517">
    <property type="entry name" value="FG-GAP_3"/>
    <property type="match status" value="1"/>
</dbReference>
<evidence type="ECO:0000313" key="3">
    <source>
        <dbReference type="Proteomes" id="UP001204615"/>
    </source>
</evidence>
<organism evidence="2 3">
    <name type="scientific">Dyella lutea</name>
    <dbReference type="NCBI Taxonomy" id="2950441"/>
    <lineage>
        <taxon>Bacteria</taxon>
        <taxon>Pseudomonadati</taxon>
        <taxon>Pseudomonadota</taxon>
        <taxon>Gammaproteobacteria</taxon>
        <taxon>Lysobacterales</taxon>
        <taxon>Rhodanobacteraceae</taxon>
        <taxon>Dyella</taxon>
    </lineage>
</organism>
<keyword evidence="3" id="KW-1185">Reference proteome</keyword>
<reference evidence="2 3" key="1">
    <citation type="submission" date="2022-06" db="EMBL/GenBank/DDBJ databases">
        <title>Dyella sp. Sa strain:Sa Genome sequencing.</title>
        <authorList>
            <person name="Park S."/>
        </authorList>
    </citation>
    <scope>NUCLEOTIDE SEQUENCE [LARGE SCALE GENOMIC DNA]</scope>
    <source>
        <strain evidence="2 3">Sa</strain>
    </source>
</reference>
<dbReference type="EMBL" id="JAMZEK010000001">
    <property type="protein sequence ID" value="MCP1373267.1"/>
    <property type="molecule type" value="Genomic_DNA"/>
</dbReference>
<dbReference type="InterPro" id="IPR013517">
    <property type="entry name" value="FG-GAP"/>
</dbReference>
<dbReference type="Gene3D" id="2.130.10.130">
    <property type="entry name" value="Integrin alpha, N-terminal"/>
    <property type="match status" value="1"/>
</dbReference>
<dbReference type="PANTHER" id="PTHR46580">
    <property type="entry name" value="SENSOR KINASE-RELATED"/>
    <property type="match status" value="1"/>
</dbReference>